<dbReference type="STRING" id="474950.SAMN05421771_2139"/>
<dbReference type="EMBL" id="FOZL01000001">
    <property type="protein sequence ID" value="SFS12492.1"/>
    <property type="molecule type" value="Genomic_DNA"/>
</dbReference>
<keyword evidence="3" id="KW-0121">Carboxypeptidase</keyword>
<dbReference type="InterPro" id="IPR013784">
    <property type="entry name" value="Carb-bd-like_fold"/>
</dbReference>
<dbReference type="OrthoDB" id="115803at2"/>
<keyword evidence="4" id="KW-1185">Reference proteome</keyword>
<gene>
    <name evidence="3" type="ORF">SAMN05421771_2139</name>
</gene>
<dbReference type="Gene3D" id="2.60.40.1120">
    <property type="entry name" value="Carboxypeptidase-like, regulatory domain"/>
    <property type="match status" value="1"/>
</dbReference>
<dbReference type="Pfam" id="PF13620">
    <property type="entry name" value="CarboxypepD_reg"/>
    <property type="match status" value="1"/>
</dbReference>
<evidence type="ECO:0000256" key="2">
    <source>
        <dbReference type="SAM" id="SignalP"/>
    </source>
</evidence>
<feature type="chain" id="PRO_5011527684" evidence="2">
    <location>
        <begin position="18"/>
        <end position="342"/>
    </location>
</feature>
<dbReference type="AlphaFoldDB" id="A0A1I6MAB5"/>
<feature type="signal peptide" evidence="2">
    <location>
        <begin position="1"/>
        <end position="17"/>
    </location>
</feature>
<keyword evidence="2" id="KW-0732">Signal</keyword>
<dbReference type="RefSeq" id="WP_141223876.1">
    <property type="nucleotide sequence ID" value="NZ_FOZL01000001.1"/>
</dbReference>
<dbReference type="SUPFAM" id="SSF49452">
    <property type="entry name" value="Starch-binding domain-like"/>
    <property type="match status" value="1"/>
</dbReference>
<dbReference type="Proteomes" id="UP000199024">
    <property type="component" value="Unassembled WGS sequence"/>
</dbReference>
<evidence type="ECO:0000313" key="3">
    <source>
        <dbReference type="EMBL" id="SFS12492.1"/>
    </source>
</evidence>
<reference evidence="3 4" key="1">
    <citation type="submission" date="2016-10" db="EMBL/GenBank/DDBJ databases">
        <authorList>
            <person name="de Groot N.N."/>
        </authorList>
    </citation>
    <scope>NUCLEOTIDE SEQUENCE [LARGE SCALE GENOMIC DNA]</scope>
    <source>
        <strain evidence="3 4">DSM 21001</strain>
    </source>
</reference>
<proteinExistence type="predicted"/>
<keyword evidence="3" id="KW-0378">Hydrolase</keyword>
<sequence length="342" mass="36635">MKLINFVLLASLSCALAAQTPAPVQPQSQPQPLPDAPQAGAGTISGRITDADAYIVPDTIIALDGETPADHQVIAADDQALFTFHDLRPGVTYRLSIHAKGFSDWTSAPILLTPGQTLDLNDIKLVVGDVITTVSAVSAEKVALEQVQNEEKQRVFGFIPNFYVVYDPRFVPLTTKLKFQLAARSATDAVTLGSAVFLGAIDQAAFTPSYVQGTKGFGQRVGAVYANASTNIMIGGAILPTLFHQDPRYFYQGTGTKRSRVIHALSAPFVAKGDNGLWQPNYSSIGGDLISNALSNVYYPPADRGVGLVFTNTLISTAGRMVNGLVQEFLLRKFTSHSQSSF</sequence>
<accession>A0A1I6MAB5</accession>
<name>A0A1I6MAB5_9BACT</name>
<organism evidence="3 4">
    <name type="scientific">Granulicella pectinivorans</name>
    <dbReference type="NCBI Taxonomy" id="474950"/>
    <lineage>
        <taxon>Bacteria</taxon>
        <taxon>Pseudomonadati</taxon>
        <taxon>Acidobacteriota</taxon>
        <taxon>Terriglobia</taxon>
        <taxon>Terriglobales</taxon>
        <taxon>Acidobacteriaceae</taxon>
        <taxon>Granulicella</taxon>
    </lineage>
</organism>
<dbReference type="GO" id="GO:0030246">
    <property type="term" value="F:carbohydrate binding"/>
    <property type="evidence" value="ECO:0007669"/>
    <property type="project" value="InterPro"/>
</dbReference>
<evidence type="ECO:0000256" key="1">
    <source>
        <dbReference type="SAM" id="MobiDB-lite"/>
    </source>
</evidence>
<keyword evidence="3" id="KW-0645">Protease</keyword>
<dbReference type="GO" id="GO:0004180">
    <property type="term" value="F:carboxypeptidase activity"/>
    <property type="evidence" value="ECO:0007669"/>
    <property type="project" value="UniProtKB-KW"/>
</dbReference>
<feature type="region of interest" description="Disordered" evidence="1">
    <location>
        <begin position="22"/>
        <end position="42"/>
    </location>
</feature>
<evidence type="ECO:0000313" key="4">
    <source>
        <dbReference type="Proteomes" id="UP000199024"/>
    </source>
</evidence>
<protein>
    <submittedName>
        <fullName evidence="3">Carboxypeptidase regulatory-like domain-containing protein</fullName>
    </submittedName>
</protein>